<evidence type="ECO:0000313" key="8">
    <source>
        <dbReference type="EMBL" id="CAG9801112.1"/>
    </source>
</evidence>
<evidence type="ECO:0000256" key="4">
    <source>
        <dbReference type="ARBA" id="ARBA00022989"/>
    </source>
</evidence>
<keyword evidence="4 7" id="KW-1133">Transmembrane helix</keyword>
<reference evidence="8" key="1">
    <citation type="submission" date="2022-01" db="EMBL/GenBank/DDBJ databases">
        <authorList>
            <person name="King R."/>
        </authorList>
    </citation>
    <scope>NUCLEOTIDE SEQUENCE</scope>
</reference>
<sequence>MGVSGRADFCSQLVKYGMFISNLIIFIGGAIVFVIGLITIVDRNFLSELLGTNLFSGAVYVLVITSALVCLLAFFGCFGAVKEIKCMLLTYFILLFLIFVTMLIGGILGYVFREKVELTMKQEMYSSTNLYGVRRQITTAWDTTQTRLKCCGVETFRDWKGKLPLSCCQEIDRDGIQRKPCQDHPTLQNTYNNGCYEVGFQFIRDRANVIGASGIIVAILMIFGMVFSCMFFNMIE</sequence>
<feature type="disulfide bond" evidence="6">
    <location>
        <begin position="151"/>
        <end position="168"/>
    </location>
</feature>
<dbReference type="InterPro" id="IPR008952">
    <property type="entry name" value="Tetraspanin_EC2_sf"/>
</dbReference>
<comment type="similarity">
    <text evidence="2 7">Belongs to the tetraspanin (TM4SF) family.</text>
</comment>
<dbReference type="Proteomes" id="UP001153620">
    <property type="component" value="Chromosome 1"/>
</dbReference>
<keyword evidence="6" id="KW-1015">Disulfide bond</keyword>
<proteinExistence type="inferred from homology"/>
<accession>A0A9N9RPH7</accession>
<dbReference type="PANTHER" id="PTHR19282">
    <property type="entry name" value="TETRASPANIN"/>
    <property type="match status" value="1"/>
</dbReference>
<keyword evidence="3 7" id="KW-0812">Transmembrane</keyword>
<gene>
    <name evidence="8" type="ORF">CHIRRI_LOCUS4047</name>
</gene>
<evidence type="ECO:0000256" key="3">
    <source>
        <dbReference type="ARBA" id="ARBA00022692"/>
    </source>
</evidence>
<feature type="transmembrane region" description="Helical" evidence="7">
    <location>
        <begin position="58"/>
        <end position="81"/>
    </location>
</feature>
<dbReference type="GO" id="GO:0005886">
    <property type="term" value="C:plasma membrane"/>
    <property type="evidence" value="ECO:0007669"/>
    <property type="project" value="TreeGrafter"/>
</dbReference>
<feature type="transmembrane region" description="Helical" evidence="7">
    <location>
        <begin position="88"/>
        <end position="112"/>
    </location>
</feature>
<evidence type="ECO:0000256" key="2">
    <source>
        <dbReference type="ARBA" id="ARBA00006840"/>
    </source>
</evidence>
<feature type="transmembrane region" description="Helical" evidence="7">
    <location>
        <begin position="16"/>
        <end position="38"/>
    </location>
</feature>
<dbReference type="SUPFAM" id="SSF48652">
    <property type="entry name" value="Tetraspanin"/>
    <property type="match status" value="1"/>
</dbReference>
<dbReference type="InterPro" id="IPR018499">
    <property type="entry name" value="Tetraspanin/Peripherin"/>
</dbReference>
<dbReference type="EMBL" id="OU895877">
    <property type="protein sequence ID" value="CAG9801112.1"/>
    <property type="molecule type" value="Genomic_DNA"/>
</dbReference>
<dbReference type="InterPro" id="IPR000301">
    <property type="entry name" value="Tetraspanin_animals"/>
</dbReference>
<keyword evidence="9" id="KW-1185">Reference proteome</keyword>
<dbReference type="Gene3D" id="1.10.1450.10">
    <property type="entry name" value="Tetraspanin"/>
    <property type="match status" value="1"/>
</dbReference>
<organism evidence="8 9">
    <name type="scientific">Chironomus riparius</name>
    <dbReference type="NCBI Taxonomy" id="315576"/>
    <lineage>
        <taxon>Eukaryota</taxon>
        <taxon>Metazoa</taxon>
        <taxon>Ecdysozoa</taxon>
        <taxon>Arthropoda</taxon>
        <taxon>Hexapoda</taxon>
        <taxon>Insecta</taxon>
        <taxon>Pterygota</taxon>
        <taxon>Neoptera</taxon>
        <taxon>Endopterygota</taxon>
        <taxon>Diptera</taxon>
        <taxon>Nematocera</taxon>
        <taxon>Chironomoidea</taxon>
        <taxon>Chironomidae</taxon>
        <taxon>Chironominae</taxon>
        <taxon>Chironomus</taxon>
    </lineage>
</organism>
<name>A0A9N9RPH7_9DIPT</name>
<evidence type="ECO:0000313" key="9">
    <source>
        <dbReference type="Proteomes" id="UP001153620"/>
    </source>
</evidence>
<reference evidence="8" key="2">
    <citation type="submission" date="2022-10" db="EMBL/GenBank/DDBJ databases">
        <authorList>
            <consortium name="ENA_rothamsted_submissions"/>
            <consortium name="culmorum"/>
            <person name="King R."/>
        </authorList>
    </citation>
    <scope>NUCLEOTIDE SEQUENCE</scope>
</reference>
<comment type="subcellular location">
    <subcellularLocation>
        <location evidence="1 7">Membrane</location>
        <topology evidence="1 7">Multi-pass membrane protein</topology>
    </subcellularLocation>
</comment>
<dbReference type="PRINTS" id="PR00259">
    <property type="entry name" value="TMFOUR"/>
</dbReference>
<dbReference type="AlphaFoldDB" id="A0A9N9RPH7"/>
<evidence type="ECO:0000256" key="1">
    <source>
        <dbReference type="ARBA" id="ARBA00004141"/>
    </source>
</evidence>
<evidence type="ECO:0000256" key="7">
    <source>
        <dbReference type="RuleBase" id="RU361218"/>
    </source>
</evidence>
<keyword evidence="5 7" id="KW-0472">Membrane</keyword>
<protein>
    <recommendedName>
        <fullName evidence="7">Tetraspanin</fullName>
    </recommendedName>
</protein>
<evidence type="ECO:0000256" key="6">
    <source>
        <dbReference type="PIRSR" id="PIRSR002419-1"/>
    </source>
</evidence>
<evidence type="ECO:0000256" key="5">
    <source>
        <dbReference type="ARBA" id="ARBA00023136"/>
    </source>
</evidence>
<dbReference type="Pfam" id="PF00335">
    <property type="entry name" value="Tetraspanin"/>
    <property type="match status" value="1"/>
</dbReference>
<dbReference type="PIRSF" id="PIRSF002419">
    <property type="entry name" value="Tetraspanin"/>
    <property type="match status" value="1"/>
</dbReference>
<dbReference type="PANTHER" id="PTHR19282:SF527">
    <property type="entry name" value="TETRASPANIN"/>
    <property type="match status" value="1"/>
</dbReference>
<dbReference type="OrthoDB" id="438211at2759"/>
<feature type="transmembrane region" description="Helical" evidence="7">
    <location>
        <begin position="209"/>
        <end position="232"/>
    </location>
</feature>